<name>A0A3A8AIH2_9HYPH</name>
<evidence type="ECO:0000256" key="2">
    <source>
        <dbReference type="ARBA" id="ARBA00004787"/>
    </source>
</evidence>
<dbReference type="OrthoDB" id="9804336at2"/>
<gene>
    <name evidence="9" type="primary">ispD</name>
    <name evidence="9" type="ORF">DEM25_017140</name>
</gene>
<dbReference type="GO" id="GO:0050518">
    <property type="term" value="F:2-C-methyl-D-erythritol 4-phosphate cytidylyltransferase activity"/>
    <property type="evidence" value="ECO:0007669"/>
    <property type="project" value="UniProtKB-EC"/>
</dbReference>
<dbReference type="NCBIfam" id="TIGR00453">
    <property type="entry name" value="ispD"/>
    <property type="match status" value="1"/>
</dbReference>
<proteinExistence type="inferred from homology"/>
<dbReference type="AlphaFoldDB" id="A0A3A8AIH2"/>
<organism evidence="9 10">
    <name type="scientific">Oceaniradius stylonematis</name>
    <dbReference type="NCBI Taxonomy" id="2184161"/>
    <lineage>
        <taxon>Bacteria</taxon>
        <taxon>Pseudomonadati</taxon>
        <taxon>Pseudomonadota</taxon>
        <taxon>Alphaproteobacteria</taxon>
        <taxon>Hyphomicrobiales</taxon>
        <taxon>Ahrensiaceae</taxon>
        <taxon>Oceaniradius</taxon>
    </lineage>
</organism>
<evidence type="ECO:0000313" key="9">
    <source>
        <dbReference type="EMBL" id="RKF05501.1"/>
    </source>
</evidence>
<dbReference type="Proteomes" id="UP000246132">
    <property type="component" value="Unassembled WGS sequence"/>
</dbReference>
<dbReference type="InterPro" id="IPR029044">
    <property type="entry name" value="Nucleotide-diphossugar_trans"/>
</dbReference>
<dbReference type="InterPro" id="IPR001228">
    <property type="entry name" value="IspD"/>
</dbReference>
<evidence type="ECO:0000256" key="6">
    <source>
        <dbReference type="ARBA" id="ARBA00022679"/>
    </source>
</evidence>
<evidence type="ECO:0000256" key="4">
    <source>
        <dbReference type="ARBA" id="ARBA00012526"/>
    </source>
</evidence>
<dbReference type="PANTHER" id="PTHR32125">
    <property type="entry name" value="2-C-METHYL-D-ERYTHRITOL 4-PHOSPHATE CYTIDYLYLTRANSFERASE, CHLOROPLASTIC"/>
    <property type="match status" value="1"/>
</dbReference>
<evidence type="ECO:0000256" key="3">
    <source>
        <dbReference type="ARBA" id="ARBA00009789"/>
    </source>
</evidence>
<dbReference type="EC" id="2.7.7.60" evidence="4"/>
<dbReference type="UniPathway" id="UPA00056">
    <property type="reaction ID" value="UER00093"/>
</dbReference>
<dbReference type="Pfam" id="PF01128">
    <property type="entry name" value="IspD"/>
    <property type="match status" value="1"/>
</dbReference>
<dbReference type="InterPro" id="IPR018294">
    <property type="entry name" value="ISPD_synthase_CS"/>
</dbReference>
<comment type="similarity">
    <text evidence="3">Belongs to the IspD/TarI cytidylyltransferase family. IspD subfamily.</text>
</comment>
<dbReference type="CDD" id="cd02516">
    <property type="entry name" value="CDP-ME_synthetase"/>
    <property type="match status" value="1"/>
</dbReference>
<comment type="pathway">
    <text evidence="2">Isoprenoid biosynthesis; isopentenyl diphosphate biosynthesis via DXP pathway; isopentenyl diphosphate from 1-deoxy-D-xylulose 5-phosphate: step 2/6.</text>
</comment>
<evidence type="ECO:0000256" key="5">
    <source>
        <dbReference type="ARBA" id="ARBA00019056"/>
    </source>
</evidence>
<protein>
    <recommendedName>
        <fullName evidence="5">2-C-methyl-D-erythritol 4-phosphate cytidylyltransferase</fullName>
        <ecNumber evidence="4">2.7.7.60</ecNumber>
    </recommendedName>
</protein>
<dbReference type="PANTHER" id="PTHR32125:SF4">
    <property type="entry name" value="2-C-METHYL-D-ERYTHRITOL 4-PHOSPHATE CYTIDYLYLTRANSFERASE, CHLOROPLASTIC"/>
    <property type="match status" value="1"/>
</dbReference>
<dbReference type="SUPFAM" id="SSF53448">
    <property type="entry name" value="Nucleotide-diphospho-sugar transferases"/>
    <property type="match status" value="1"/>
</dbReference>
<comment type="caution">
    <text evidence="9">The sequence shown here is derived from an EMBL/GenBank/DDBJ whole genome shotgun (WGS) entry which is preliminary data.</text>
</comment>
<evidence type="ECO:0000313" key="10">
    <source>
        <dbReference type="Proteomes" id="UP000246132"/>
    </source>
</evidence>
<evidence type="ECO:0000256" key="1">
    <source>
        <dbReference type="ARBA" id="ARBA00001282"/>
    </source>
</evidence>
<keyword evidence="10" id="KW-1185">Reference proteome</keyword>
<dbReference type="InterPro" id="IPR034683">
    <property type="entry name" value="IspD/TarI"/>
</dbReference>
<keyword evidence="8" id="KW-0414">Isoprene biosynthesis</keyword>
<keyword evidence="6 9" id="KW-0808">Transferase</keyword>
<keyword evidence="7 9" id="KW-0548">Nucleotidyltransferase</keyword>
<dbReference type="InterPro" id="IPR050088">
    <property type="entry name" value="IspD/TarI_cytidylyltransf_bact"/>
</dbReference>
<comment type="catalytic activity">
    <reaction evidence="1">
        <text>2-C-methyl-D-erythritol 4-phosphate + CTP + H(+) = 4-CDP-2-C-methyl-D-erythritol + diphosphate</text>
        <dbReference type="Rhea" id="RHEA:13429"/>
        <dbReference type="ChEBI" id="CHEBI:15378"/>
        <dbReference type="ChEBI" id="CHEBI:33019"/>
        <dbReference type="ChEBI" id="CHEBI:37563"/>
        <dbReference type="ChEBI" id="CHEBI:57823"/>
        <dbReference type="ChEBI" id="CHEBI:58262"/>
        <dbReference type="EC" id="2.7.7.60"/>
    </reaction>
</comment>
<sequence length="250" mass="26133">MSSVGIVIVAAGRGRRLGAEMPKQYIELAGACSLRRVAETFLGLERTSFIVPVIHPGDAEFCAAALAGLDDARLLPAVDGGETRAQSVRRGLEALEAHNPDLVLIHDAARPFVPVSVIEDVIAALGFSDGALAALPVVDALWKEEGGGAGEPVARTGLWRAQTPQGFDFAKILAAHRAHDGTGADDVAVAREAGIAVRLVPGSEQNYKITTADDLDRALADVHGFDAHRADASPEDDTVIILPGGRSQRG</sequence>
<dbReference type="GO" id="GO:0019288">
    <property type="term" value="P:isopentenyl diphosphate biosynthetic process, methylerythritol 4-phosphate pathway"/>
    <property type="evidence" value="ECO:0007669"/>
    <property type="project" value="UniProtKB-UniPathway"/>
</dbReference>
<evidence type="ECO:0000256" key="8">
    <source>
        <dbReference type="ARBA" id="ARBA00023229"/>
    </source>
</evidence>
<dbReference type="EMBL" id="QFWV02000009">
    <property type="protein sequence ID" value="RKF05501.1"/>
    <property type="molecule type" value="Genomic_DNA"/>
</dbReference>
<accession>A0A3A8AIH2</accession>
<dbReference type="PROSITE" id="PS01295">
    <property type="entry name" value="ISPD"/>
    <property type="match status" value="1"/>
</dbReference>
<reference evidence="9 10" key="1">
    <citation type="journal article" date="2018" name="Int. J. Syst. Bacteriol.">
        <title>Oceaniradius stylonemae gen. nov., sp. nov., isolated from a red alga, Stylonema cornu-cervi.</title>
        <authorList>
            <person name="Jeong S."/>
        </authorList>
    </citation>
    <scope>NUCLEOTIDE SEQUENCE [LARGE SCALE GENOMIC DNA]</scope>
    <source>
        <strain evidence="9 10">StC1</strain>
    </source>
</reference>
<dbReference type="RefSeq" id="WP_109767637.1">
    <property type="nucleotide sequence ID" value="NZ_JASHJQ010000003.1"/>
</dbReference>
<evidence type="ECO:0000256" key="7">
    <source>
        <dbReference type="ARBA" id="ARBA00022695"/>
    </source>
</evidence>
<dbReference type="Gene3D" id="3.90.550.10">
    <property type="entry name" value="Spore Coat Polysaccharide Biosynthesis Protein SpsA, Chain A"/>
    <property type="match status" value="1"/>
</dbReference>